<name>A0A4Y7KVJ2_PAPSO</name>
<dbReference type="Gramene" id="RZC76886">
    <property type="protein sequence ID" value="RZC76886"/>
    <property type="gene ID" value="C5167_002258"/>
</dbReference>
<feature type="region of interest" description="Disordered" evidence="1">
    <location>
        <begin position="1"/>
        <end position="34"/>
    </location>
</feature>
<feature type="compositionally biased region" description="Basic and acidic residues" evidence="1">
    <location>
        <begin position="62"/>
        <end position="77"/>
    </location>
</feature>
<evidence type="ECO:0000256" key="1">
    <source>
        <dbReference type="SAM" id="MobiDB-lite"/>
    </source>
</evidence>
<feature type="region of interest" description="Disordered" evidence="1">
    <location>
        <begin position="53"/>
        <end position="84"/>
    </location>
</feature>
<proteinExistence type="predicted"/>
<accession>A0A4Y7KVJ2</accession>
<keyword evidence="3" id="KW-1185">Reference proteome</keyword>
<gene>
    <name evidence="2" type="ORF">C5167_002258</name>
</gene>
<dbReference type="EMBL" id="CM010723">
    <property type="protein sequence ID" value="RZC76886.1"/>
    <property type="molecule type" value="Genomic_DNA"/>
</dbReference>
<evidence type="ECO:0000313" key="2">
    <source>
        <dbReference type="EMBL" id="RZC76886.1"/>
    </source>
</evidence>
<sequence length="84" mass="9170">MSYSGIVQEGDFMENGFSHAGGRPPDQSSPEIAMNDANSILVWAGSAIHITNRNESSMNSDSNKDQSHTSFLEKDRASLPLWAQ</sequence>
<dbReference type="AlphaFoldDB" id="A0A4Y7KVJ2"/>
<protein>
    <submittedName>
        <fullName evidence="2">Uncharacterized protein</fullName>
    </submittedName>
</protein>
<evidence type="ECO:0000313" key="3">
    <source>
        <dbReference type="Proteomes" id="UP000316621"/>
    </source>
</evidence>
<reference evidence="2 3" key="1">
    <citation type="journal article" date="2018" name="Science">
        <title>The opium poppy genome and morphinan production.</title>
        <authorList>
            <person name="Guo L."/>
            <person name="Winzer T."/>
            <person name="Yang X."/>
            <person name="Li Y."/>
            <person name="Ning Z."/>
            <person name="He Z."/>
            <person name="Teodor R."/>
            <person name="Lu Y."/>
            <person name="Bowser T.A."/>
            <person name="Graham I.A."/>
            <person name="Ye K."/>
        </authorList>
    </citation>
    <scope>NUCLEOTIDE SEQUENCE [LARGE SCALE GENOMIC DNA]</scope>
    <source>
        <strain evidence="3">cv. HN1</strain>
        <tissue evidence="2">Leaves</tissue>
    </source>
</reference>
<dbReference type="Proteomes" id="UP000316621">
    <property type="component" value="Chromosome 9"/>
</dbReference>
<organism evidence="2 3">
    <name type="scientific">Papaver somniferum</name>
    <name type="common">Opium poppy</name>
    <dbReference type="NCBI Taxonomy" id="3469"/>
    <lineage>
        <taxon>Eukaryota</taxon>
        <taxon>Viridiplantae</taxon>
        <taxon>Streptophyta</taxon>
        <taxon>Embryophyta</taxon>
        <taxon>Tracheophyta</taxon>
        <taxon>Spermatophyta</taxon>
        <taxon>Magnoliopsida</taxon>
        <taxon>Ranunculales</taxon>
        <taxon>Papaveraceae</taxon>
        <taxon>Papaveroideae</taxon>
        <taxon>Papaver</taxon>
    </lineage>
</organism>